<keyword evidence="2" id="KW-0004">4Fe-4S</keyword>
<dbReference type="GO" id="GO:0046872">
    <property type="term" value="F:metal ion binding"/>
    <property type="evidence" value="ECO:0007669"/>
    <property type="project" value="UniProtKB-KW"/>
</dbReference>
<feature type="domain" description="Radical SAM core" evidence="7">
    <location>
        <begin position="13"/>
        <end position="232"/>
    </location>
</feature>
<evidence type="ECO:0000256" key="6">
    <source>
        <dbReference type="ARBA" id="ARBA00023014"/>
    </source>
</evidence>
<evidence type="ECO:0000256" key="1">
    <source>
        <dbReference type="ARBA" id="ARBA00001966"/>
    </source>
</evidence>
<accession>A0A644YIB2</accession>
<evidence type="ECO:0000256" key="5">
    <source>
        <dbReference type="ARBA" id="ARBA00023004"/>
    </source>
</evidence>
<dbReference type="NCBIfam" id="TIGR02495">
    <property type="entry name" value="NrdG2"/>
    <property type="match status" value="1"/>
</dbReference>
<dbReference type="InterPro" id="IPR058240">
    <property type="entry name" value="rSAM_sf"/>
</dbReference>
<comment type="cofactor">
    <cofactor evidence="1">
        <name>[4Fe-4S] cluster</name>
        <dbReference type="ChEBI" id="CHEBI:49883"/>
    </cofactor>
</comment>
<evidence type="ECO:0000256" key="2">
    <source>
        <dbReference type="ARBA" id="ARBA00022485"/>
    </source>
</evidence>
<dbReference type="PROSITE" id="PS51918">
    <property type="entry name" value="RADICAL_SAM"/>
    <property type="match status" value="1"/>
</dbReference>
<reference evidence="8" key="1">
    <citation type="submission" date="2019-08" db="EMBL/GenBank/DDBJ databases">
        <authorList>
            <person name="Kucharzyk K."/>
            <person name="Murdoch R.W."/>
            <person name="Higgins S."/>
            <person name="Loffler F."/>
        </authorList>
    </citation>
    <scope>NUCLEOTIDE SEQUENCE</scope>
</reference>
<evidence type="ECO:0000259" key="7">
    <source>
        <dbReference type="PROSITE" id="PS51918"/>
    </source>
</evidence>
<dbReference type="GO" id="GO:0051539">
    <property type="term" value="F:4 iron, 4 sulfur cluster binding"/>
    <property type="evidence" value="ECO:0007669"/>
    <property type="project" value="UniProtKB-KW"/>
</dbReference>
<proteinExistence type="predicted"/>
<keyword evidence="8" id="KW-0456">Lyase</keyword>
<dbReference type="InterPro" id="IPR012840">
    <property type="entry name" value="NrdG2"/>
</dbReference>
<dbReference type="GO" id="GO:0016829">
    <property type="term" value="F:lyase activity"/>
    <property type="evidence" value="ECO:0007669"/>
    <property type="project" value="UniProtKB-KW"/>
</dbReference>
<name>A0A644YIB2_9ZZZZ</name>
<keyword evidence="3" id="KW-0949">S-adenosyl-L-methionine</keyword>
<keyword evidence="4" id="KW-0479">Metal-binding</keyword>
<organism evidence="8">
    <name type="scientific">bioreactor metagenome</name>
    <dbReference type="NCBI Taxonomy" id="1076179"/>
    <lineage>
        <taxon>unclassified sequences</taxon>
        <taxon>metagenomes</taxon>
        <taxon>ecological metagenomes</taxon>
    </lineage>
</organism>
<dbReference type="InterPro" id="IPR007197">
    <property type="entry name" value="rSAM"/>
</dbReference>
<gene>
    <name evidence="8" type="primary">queE_22</name>
    <name evidence="8" type="ORF">SDC9_74544</name>
</gene>
<dbReference type="AlphaFoldDB" id="A0A644YIB2"/>
<dbReference type="PANTHER" id="PTHR30352">
    <property type="entry name" value="PYRUVATE FORMATE-LYASE-ACTIVATING ENZYME"/>
    <property type="match status" value="1"/>
</dbReference>
<dbReference type="InterPro" id="IPR013785">
    <property type="entry name" value="Aldolase_TIM"/>
</dbReference>
<dbReference type="PANTHER" id="PTHR30352:SF5">
    <property type="entry name" value="PYRUVATE FORMATE-LYASE 1-ACTIVATING ENZYME"/>
    <property type="match status" value="1"/>
</dbReference>
<sequence length="232" mass="25494">MTFCGLQTLSLVDFPGKVAATVFTGGCNLRCPYCHNARLVIAPAETREQYEDREILEFLSSRQGLLDGVVLSGGEPLVHKELSDFASRVKDLGFAVKLDTNGCYPQRLRALLETGSIDYVAMDIKNSLPKYPLTVGVTGFDAAPVEESAALLMGGPTDYEFRTTLVRELHTRADLLSIARWVEGARRYFLQSFTDSGELIGSGLHGFSPDEMRAFAEIVRPYFGEASLRGVD</sequence>
<evidence type="ECO:0000256" key="3">
    <source>
        <dbReference type="ARBA" id="ARBA00022691"/>
    </source>
</evidence>
<evidence type="ECO:0000313" key="8">
    <source>
        <dbReference type="EMBL" id="MPM28027.1"/>
    </source>
</evidence>
<dbReference type="EC" id="4.3.99.3" evidence="8"/>
<dbReference type="Pfam" id="PF04055">
    <property type="entry name" value="Radical_SAM"/>
    <property type="match status" value="1"/>
</dbReference>
<keyword evidence="6" id="KW-0411">Iron-sulfur</keyword>
<dbReference type="SFLD" id="SFLDG01094">
    <property type="entry name" value="Uncharacterised_Radical_SAM_Su"/>
    <property type="match status" value="1"/>
</dbReference>
<keyword evidence="5" id="KW-0408">Iron</keyword>
<dbReference type="InterPro" id="IPR034457">
    <property type="entry name" value="Organic_radical-activating"/>
</dbReference>
<evidence type="ECO:0000256" key="4">
    <source>
        <dbReference type="ARBA" id="ARBA00022723"/>
    </source>
</evidence>
<dbReference type="Gene3D" id="3.20.20.70">
    <property type="entry name" value="Aldolase class I"/>
    <property type="match status" value="1"/>
</dbReference>
<dbReference type="EMBL" id="VSSQ01005143">
    <property type="protein sequence ID" value="MPM28027.1"/>
    <property type="molecule type" value="Genomic_DNA"/>
</dbReference>
<dbReference type="CDD" id="cd01335">
    <property type="entry name" value="Radical_SAM"/>
    <property type="match status" value="1"/>
</dbReference>
<protein>
    <submittedName>
        <fullName evidence="8">7-carboxy-7-deazaguanine synthase</fullName>
        <ecNumber evidence="8">4.3.99.3</ecNumber>
    </submittedName>
</protein>
<comment type="caution">
    <text evidence="8">The sequence shown here is derived from an EMBL/GenBank/DDBJ whole genome shotgun (WGS) entry which is preliminary data.</text>
</comment>
<dbReference type="SUPFAM" id="SSF102114">
    <property type="entry name" value="Radical SAM enzymes"/>
    <property type="match status" value="1"/>
</dbReference>
<dbReference type="SFLD" id="SFLDS00029">
    <property type="entry name" value="Radical_SAM"/>
    <property type="match status" value="1"/>
</dbReference>